<feature type="domain" description="RNA 3'-terminal phosphate cyclase" evidence="2">
    <location>
        <begin position="12"/>
        <end position="352"/>
    </location>
</feature>
<feature type="region of interest" description="Disordered" evidence="1">
    <location>
        <begin position="380"/>
        <end position="420"/>
    </location>
</feature>
<dbReference type="InterPro" id="IPR036553">
    <property type="entry name" value="RPTC_insert"/>
</dbReference>
<dbReference type="AlphaFoldDB" id="A0A6A6W7R6"/>
<reference evidence="3" key="1">
    <citation type="journal article" date="2020" name="Stud. Mycol.">
        <title>101 Dothideomycetes genomes: a test case for predicting lifestyles and emergence of pathogens.</title>
        <authorList>
            <person name="Haridas S."/>
            <person name="Albert R."/>
            <person name="Binder M."/>
            <person name="Bloem J."/>
            <person name="Labutti K."/>
            <person name="Salamov A."/>
            <person name="Andreopoulos B."/>
            <person name="Baker S."/>
            <person name="Barry K."/>
            <person name="Bills G."/>
            <person name="Bluhm B."/>
            <person name="Cannon C."/>
            <person name="Castanera R."/>
            <person name="Culley D."/>
            <person name="Daum C."/>
            <person name="Ezra D."/>
            <person name="Gonzalez J."/>
            <person name="Henrissat B."/>
            <person name="Kuo A."/>
            <person name="Liang C."/>
            <person name="Lipzen A."/>
            <person name="Lutzoni F."/>
            <person name="Magnuson J."/>
            <person name="Mondo S."/>
            <person name="Nolan M."/>
            <person name="Ohm R."/>
            <person name="Pangilinan J."/>
            <person name="Park H.-J."/>
            <person name="Ramirez L."/>
            <person name="Alfaro M."/>
            <person name="Sun H."/>
            <person name="Tritt A."/>
            <person name="Yoshinaga Y."/>
            <person name="Zwiers L.-H."/>
            <person name="Turgeon B."/>
            <person name="Goodwin S."/>
            <person name="Spatafora J."/>
            <person name="Crous P."/>
            <person name="Grigoriev I."/>
        </authorList>
    </citation>
    <scope>NUCLEOTIDE SEQUENCE</scope>
    <source>
        <strain evidence="3">CBS 121739</strain>
    </source>
</reference>
<gene>
    <name evidence="3" type="ORF">EJ05DRAFT_327050</name>
</gene>
<name>A0A6A6W7R6_9PEZI</name>
<dbReference type="RefSeq" id="XP_033601389.1">
    <property type="nucleotide sequence ID" value="XM_033740807.1"/>
</dbReference>
<sequence>MANLITIDGTTLEGGGQLLRIALGVSALTGIAVQFEQIRGNRDEGGGLRGQHLNCVNWLAEACNADLTGAELFSQTLTFTPGDIQKNLYMKITQKSPGSISLIFQAVLPFLLFSGLQGPMELIITGGTNVSNSPSIDYVDQVLLPTLELIGLPQIMVHCPERGWTLGRMKMGTVKFTIPPLPRGMPLPAFELSERGMISRVHAIAVAPASVKSTFESMLPAMFAKRIPGIPFRGLTFQDSRSMYRWYLLLVATTENGHKLGCDRLLEIKPPQGMFVKGVEILIKRVLAAFEPTIAHGGVVDKHLRDQLVVFQALADGRSSVYAGEDENGPVEPSLHAKTAHWITKKMLGVVFDDNGSCEGIGLVPGGEVMIFQDAEALDEDLESVAEAQEQEEDLEEQEEDSEKSNTVTDEEAVSWEASP</sequence>
<dbReference type="InterPro" id="IPR000228">
    <property type="entry name" value="RNA3'_term_phos_cyc"/>
</dbReference>
<organism evidence="3 4">
    <name type="scientific">Pseudovirgaria hyperparasitica</name>
    <dbReference type="NCBI Taxonomy" id="470096"/>
    <lineage>
        <taxon>Eukaryota</taxon>
        <taxon>Fungi</taxon>
        <taxon>Dikarya</taxon>
        <taxon>Ascomycota</taxon>
        <taxon>Pezizomycotina</taxon>
        <taxon>Dothideomycetes</taxon>
        <taxon>Dothideomycetes incertae sedis</taxon>
        <taxon>Acrospermales</taxon>
        <taxon>Acrospermaceae</taxon>
        <taxon>Pseudovirgaria</taxon>
    </lineage>
</organism>
<evidence type="ECO:0000256" key="1">
    <source>
        <dbReference type="SAM" id="MobiDB-lite"/>
    </source>
</evidence>
<evidence type="ECO:0000313" key="4">
    <source>
        <dbReference type="Proteomes" id="UP000799437"/>
    </source>
</evidence>
<dbReference type="SUPFAM" id="SSF55205">
    <property type="entry name" value="EPT/RTPC-like"/>
    <property type="match status" value="1"/>
</dbReference>
<evidence type="ECO:0000313" key="3">
    <source>
        <dbReference type="EMBL" id="KAF2758938.1"/>
    </source>
</evidence>
<dbReference type="InterPro" id="IPR037136">
    <property type="entry name" value="RNA3'_phos_cyclase_dom_sf"/>
</dbReference>
<dbReference type="GO" id="GO:0006396">
    <property type="term" value="P:RNA processing"/>
    <property type="evidence" value="ECO:0007669"/>
    <property type="project" value="InterPro"/>
</dbReference>
<dbReference type="InterPro" id="IPR023797">
    <property type="entry name" value="RNA3'_phos_cyclase_dom"/>
</dbReference>
<dbReference type="PANTHER" id="PTHR11096:SF0">
    <property type="entry name" value="RNA 3'-TERMINAL PHOSPHATE CYCLASE"/>
    <property type="match status" value="1"/>
</dbReference>
<dbReference type="GO" id="GO:0003963">
    <property type="term" value="F:RNA-3'-phosphate cyclase activity"/>
    <property type="evidence" value="ECO:0007669"/>
    <property type="project" value="TreeGrafter"/>
</dbReference>
<dbReference type="EMBL" id="ML996570">
    <property type="protein sequence ID" value="KAF2758938.1"/>
    <property type="molecule type" value="Genomic_DNA"/>
</dbReference>
<dbReference type="GeneID" id="54481861"/>
<dbReference type="OrthoDB" id="25029at2759"/>
<dbReference type="Gene3D" id="3.65.10.20">
    <property type="entry name" value="RNA 3'-terminal phosphate cyclase domain"/>
    <property type="match status" value="1"/>
</dbReference>
<dbReference type="Gene3D" id="3.30.360.20">
    <property type="entry name" value="RNA 3'-terminal phosphate cyclase, insert domain"/>
    <property type="match status" value="1"/>
</dbReference>
<dbReference type="Pfam" id="PF01137">
    <property type="entry name" value="RTC"/>
    <property type="match status" value="1"/>
</dbReference>
<evidence type="ECO:0000259" key="2">
    <source>
        <dbReference type="Pfam" id="PF01137"/>
    </source>
</evidence>
<keyword evidence="4" id="KW-1185">Reference proteome</keyword>
<proteinExistence type="predicted"/>
<dbReference type="PANTHER" id="PTHR11096">
    <property type="entry name" value="RNA 3' TERMINAL PHOSPHATE CYCLASE"/>
    <property type="match status" value="1"/>
</dbReference>
<accession>A0A6A6W7R6</accession>
<feature type="compositionally biased region" description="Acidic residues" evidence="1">
    <location>
        <begin position="380"/>
        <end position="402"/>
    </location>
</feature>
<protein>
    <submittedName>
        <fullName evidence="3">RNA 3'-terminal phosphate cyclase</fullName>
    </submittedName>
</protein>
<dbReference type="GO" id="GO:0005634">
    <property type="term" value="C:nucleus"/>
    <property type="evidence" value="ECO:0007669"/>
    <property type="project" value="TreeGrafter"/>
</dbReference>
<dbReference type="InterPro" id="IPR013792">
    <property type="entry name" value="RNA3'P_cycl/enolpyr_Trfase_a/b"/>
</dbReference>
<dbReference type="Proteomes" id="UP000799437">
    <property type="component" value="Unassembled WGS sequence"/>
</dbReference>